<dbReference type="AlphaFoldDB" id="A0A1S1V8E1"/>
<organism evidence="14 15">
    <name type="scientific">Andreesenia angusta</name>
    <dbReference type="NCBI Taxonomy" id="39480"/>
    <lineage>
        <taxon>Bacteria</taxon>
        <taxon>Bacillati</taxon>
        <taxon>Bacillota</taxon>
        <taxon>Tissierellia</taxon>
        <taxon>Tissierellales</taxon>
        <taxon>Gottschalkiaceae</taxon>
        <taxon>Andreesenia</taxon>
    </lineage>
</organism>
<dbReference type="SUPFAM" id="SSF52540">
    <property type="entry name" value="P-loop containing nucleoside triphosphate hydrolases"/>
    <property type="match status" value="2"/>
</dbReference>
<keyword evidence="15" id="KW-1185">Reference proteome</keyword>
<dbReference type="InterPro" id="IPR018022">
    <property type="entry name" value="IPT"/>
</dbReference>
<feature type="region of interest" description="Interaction with substrate tRNA" evidence="10">
    <location>
        <begin position="34"/>
        <end position="37"/>
    </location>
</feature>
<sequence>MKNLLVIVGPTAVGKTSLSVELAEHYGGEIISADSMQIYRGMDIGTAKIKADEMKSIPHYLLDVVAPDEEFSVSDFKEMTYACLGDVYSREKLPLIVGGTGLYVNSIVYKLDFADSGSDMEVRKKYMDCAEEFGNEYIYEKLKEVDPETAERLNLNDTKRIVRALEVYELTGEPMSKSYTNFREENDEFNLVFIGLDMERSHLYERINERVDIMLENGLVEEVKSLLENGYNSDMTSMKAIGYKEVVEYLRGVTTYDEMVEILKRNSRRFAKRQLTWFRRDKRIVWMQVDDYESLEELKREAISICDKKLREG</sequence>
<comment type="catalytic activity">
    <reaction evidence="9 10 11">
        <text>adenosine(37) in tRNA + dimethylallyl diphosphate = N(6)-dimethylallyladenosine(37) in tRNA + diphosphate</text>
        <dbReference type="Rhea" id="RHEA:26482"/>
        <dbReference type="Rhea" id="RHEA-COMP:10162"/>
        <dbReference type="Rhea" id="RHEA-COMP:10375"/>
        <dbReference type="ChEBI" id="CHEBI:33019"/>
        <dbReference type="ChEBI" id="CHEBI:57623"/>
        <dbReference type="ChEBI" id="CHEBI:74411"/>
        <dbReference type="ChEBI" id="CHEBI:74415"/>
        <dbReference type="EC" id="2.5.1.75"/>
    </reaction>
</comment>
<dbReference type="HAMAP" id="MF_00185">
    <property type="entry name" value="IPP_trans"/>
    <property type="match status" value="1"/>
</dbReference>
<evidence type="ECO:0000256" key="11">
    <source>
        <dbReference type="RuleBase" id="RU003783"/>
    </source>
</evidence>
<dbReference type="OrthoDB" id="9776390at2"/>
<feature type="site" description="Interaction with substrate tRNA" evidence="10">
    <location>
        <position position="100"/>
    </location>
</feature>
<feature type="binding site" evidence="10">
    <location>
        <begin position="9"/>
        <end position="16"/>
    </location>
    <ligand>
        <name>ATP</name>
        <dbReference type="ChEBI" id="CHEBI:30616"/>
    </ligand>
</feature>
<keyword evidence="6 10" id="KW-0547">Nucleotide-binding</keyword>
<proteinExistence type="inferred from homology"/>
<reference evidence="14 15" key="1">
    <citation type="submission" date="2016-09" db="EMBL/GenBank/DDBJ databases">
        <title>Genome sequence of Eubacterium angustum.</title>
        <authorList>
            <person name="Poehlein A."/>
            <person name="Daniel R."/>
        </authorList>
    </citation>
    <scope>NUCLEOTIDE SEQUENCE [LARGE SCALE GENOMIC DNA]</scope>
    <source>
        <strain evidence="14 15">DSM 1989</strain>
    </source>
</reference>
<dbReference type="Pfam" id="PF01715">
    <property type="entry name" value="IPPT"/>
    <property type="match status" value="1"/>
</dbReference>
<comment type="similarity">
    <text evidence="3 10 13">Belongs to the IPP transferase family.</text>
</comment>
<dbReference type="PANTHER" id="PTHR11088">
    <property type="entry name" value="TRNA DIMETHYLALLYLTRANSFERASE"/>
    <property type="match status" value="1"/>
</dbReference>
<accession>A0A1S1V8E1</accession>
<dbReference type="GO" id="GO:0052381">
    <property type="term" value="F:tRNA dimethylallyltransferase activity"/>
    <property type="evidence" value="ECO:0007669"/>
    <property type="project" value="UniProtKB-UniRule"/>
</dbReference>
<evidence type="ECO:0000256" key="13">
    <source>
        <dbReference type="RuleBase" id="RU003785"/>
    </source>
</evidence>
<evidence type="ECO:0000256" key="9">
    <source>
        <dbReference type="ARBA" id="ARBA00049563"/>
    </source>
</evidence>
<evidence type="ECO:0000256" key="8">
    <source>
        <dbReference type="ARBA" id="ARBA00022842"/>
    </source>
</evidence>
<evidence type="ECO:0000256" key="5">
    <source>
        <dbReference type="ARBA" id="ARBA00022694"/>
    </source>
</evidence>
<dbReference type="Proteomes" id="UP000180254">
    <property type="component" value="Unassembled WGS sequence"/>
</dbReference>
<evidence type="ECO:0000256" key="10">
    <source>
        <dbReference type="HAMAP-Rule" id="MF_00185"/>
    </source>
</evidence>
<keyword evidence="7 10" id="KW-0067">ATP-binding</keyword>
<comment type="subunit">
    <text evidence="10">Monomer.</text>
</comment>
<dbReference type="RefSeq" id="WP_071061627.1">
    <property type="nucleotide sequence ID" value="NZ_MKIE01000002.1"/>
</dbReference>
<comment type="caution">
    <text evidence="10">Lacks conserved residue(s) required for the propagation of feature annotation.</text>
</comment>
<dbReference type="Gene3D" id="3.40.50.300">
    <property type="entry name" value="P-loop containing nucleotide triphosphate hydrolases"/>
    <property type="match status" value="1"/>
</dbReference>
<protein>
    <recommendedName>
        <fullName evidence="10">tRNA dimethylallyltransferase</fullName>
        <ecNumber evidence="10">2.5.1.75</ecNumber>
    </recommendedName>
    <alternativeName>
        <fullName evidence="10">Dimethylallyl diphosphate:tRNA dimethylallyltransferase</fullName>
        <shortName evidence="10">DMAPP:tRNA dimethylallyltransferase</shortName>
        <shortName evidence="10">DMATase</shortName>
    </alternativeName>
    <alternativeName>
        <fullName evidence="10">Isopentenyl-diphosphate:tRNA isopentenyltransferase</fullName>
        <shortName evidence="10">IPP transferase</shortName>
        <shortName evidence="10">IPPT</shortName>
        <shortName evidence="10">IPTase</shortName>
    </alternativeName>
</protein>
<evidence type="ECO:0000256" key="3">
    <source>
        <dbReference type="ARBA" id="ARBA00005842"/>
    </source>
</evidence>
<evidence type="ECO:0000256" key="7">
    <source>
        <dbReference type="ARBA" id="ARBA00022840"/>
    </source>
</evidence>
<keyword evidence="5 10" id="KW-0819">tRNA processing</keyword>
<name>A0A1S1V8E1_9FIRM</name>
<evidence type="ECO:0000256" key="1">
    <source>
        <dbReference type="ARBA" id="ARBA00001946"/>
    </source>
</evidence>
<dbReference type="EC" id="2.5.1.75" evidence="10"/>
<feature type="binding site" evidence="10">
    <location>
        <begin position="11"/>
        <end position="16"/>
    </location>
    <ligand>
        <name>substrate</name>
    </ligand>
</feature>
<dbReference type="Gene3D" id="1.10.20.140">
    <property type="match status" value="1"/>
</dbReference>
<dbReference type="EMBL" id="MKIE01000002">
    <property type="protein sequence ID" value="OHW62856.1"/>
    <property type="molecule type" value="Genomic_DNA"/>
</dbReference>
<dbReference type="STRING" id="39480.EUAN_06400"/>
<evidence type="ECO:0000256" key="12">
    <source>
        <dbReference type="RuleBase" id="RU003784"/>
    </source>
</evidence>
<evidence type="ECO:0000313" key="14">
    <source>
        <dbReference type="EMBL" id="OHW62856.1"/>
    </source>
</evidence>
<keyword evidence="4 10" id="KW-0808">Transferase</keyword>
<dbReference type="InterPro" id="IPR039657">
    <property type="entry name" value="Dimethylallyltransferase"/>
</dbReference>
<dbReference type="GO" id="GO:0005524">
    <property type="term" value="F:ATP binding"/>
    <property type="evidence" value="ECO:0007669"/>
    <property type="project" value="UniProtKB-UniRule"/>
</dbReference>
<feature type="site" description="Interaction with substrate tRNA" evidence="10">
    <location>
        <position position="123"/>
    </location>
</feature>
<evidence type="ECO:0000313" key="15">
    <source>
        <dbReference type="Proteomes" id="UP000180254"/>
    </source>
</evidence>
<comment type="cofactor">
    <cofactor evidence="1 10">
        <name>Mg(2+)</name>
        <dbReference type="ChEBI" id="CHEBI:18420"/>
    </cofactor>
</comment>
<evidence type="ECO:0000256" key="6">
    <source>
        <dbReference type="ARBA" id="ARBA00022741"/>
    </source>
</evidence>
<dbReference type="PANTHER" id="PTHR11088:SF60">
    <property type="entry name" value="TRNA DIMETHYLALLYLTRANSFERASE"/>
    <property type="match status" value="1"/>
</dbReference>
<gene>
    <name evidence="10 14" type="primary">miaA</name>
    <name evidence="14" type="ORF">EUAN_06400</name>
</gene>
<dbReference type="InterPro" id="IPR027417">
    <property type="entry name" value="P-loop_NTPase"/>
</dbReference>
<dbReference type="NCBIfam" id="TIGR00174">
    <property type="entry name" value="miaA"/>
    <property type="match status" value="1"/>
</dbReference>
<evidence type="ECO:0000256" key="2">
    <source>
        <dbReference type="ARBA" id="ARBA00003213"/>
    </source>
</evidence>
<comment type="function">
    <text evidence="2 10 12">Catalyzes the transfer of a dimethylallyl group onto the adenine at position 37 in tRNAs that read codons beginning with uridine, leading to the formation of N6-(dimethylallyl)adenosine (i(6)A).</text>
</comment>
<dbReference type="GO" id="GO:0006400">
    <property type="term" value="P:tRNA modification"/>
    <property type="evidence" value="ECO:0007669"/>
    <property type="project" value="TreeGrafter"/>
</dbReference>
<comment type="caution">
    <text evidence="14">The sequence shown here is derived from an EMBL/GenBank/DDBJ whole genome shotgun (WGS) entry which is preliminary data.</text>
</comment>
<evidence type="ECO:0000256" key="4">
    <source>
        <dbReference type="ARBA" id="ARBA00022679"/>
    </source>
</evidence>
<keyword evidence="8 10" id="KW-0460">Magnesium</keyword>